<dbReference type="SUPFAM" id="SSF52743">
    <property type="entry name" value="Subtilisin-like"/>
    <property type="match status" value="1"/>
</dbReference>
<feature type="domain" description="Inhibitor I9" evidence="15">
    <location>
        <begin position="86"/>
        <end position="177"/>
    </location>
</feature>
<dbReference type="GO" id="GO:0006508">
    <property type="term" value="P:proteolysis"/>
    <property type="evidence" value="ECO:0007669"/>
    <property type="project" value="UniProtKB-KW"/>
</dbReference>
<evidence type="ECO:0000259" key="16">
    <source>
        <dbReference type="Pfam" id="PF06280"/>
    </source>
</evidence>
<evidence type="ECO:0000256" key="2">
    <source>
        <dbReference type="ARBA" id="ARBA00022512"/>
    </source>
</evidence>
<evidence type="ECO:0000256" key="4">
    <source>
        <dbReference type="ARBA" id="ARBA00022670"/>
    </source>
</evidence>
<dbReference type="PANTHER" id="PTHR43806">
    <property type="entry name" value="PEPTIDASE S8"/>
    <property type="match status" value="1"/>
</dbReference>
<dbReference type="InterPro" id="IPR022398">
    <property type="entry name" value="Peptidase_S8_His-AS"/>
</dbReference>
<evidence type="ECO:0000256" key="10">
    <source>
        <dbReference type="PROSITE-ProRule" id="PRU01240"/>
    </source>
</evidence>
<evidence type="ECO:0000256" key="5">
    <source>
        <dbReference type="ARBA" id="ARBA00022729"/>
    </source>
</evidence>
<feature type="signal peptide" evidence="12">
    <location>
        <begin position="1"/>
        <end position="21"/>
    </location>
</feature>
<evidence type="ECO:0000259" key="15">
    <source>
        <dbReference type="Pfam" id="PF05922"/>
    </source>
</evidence>
<evidence type="ECO:0000313" key="17">
    <source>
        <dbReference type="EMBL" id="BDR59300.1"/>
    </source>
</evidence>
<reference evidence="17 18" key="1">
    <citation type="journal article" date="2023" name="Microbiol. Spectr.">
        <title>Symbiosis of Carpenter Bees with Uncharacterized Lactic Acid Bacteria Showing NAD Auxotrophy.</title>
        <authorList>
            <person name="Kawasaki S."/>
            <person name="Ozawa K."/>
            <person name="Mori T."/>
            <person name="Yamamoto A."/>
            <person name="Ito M."/>
            <person name="Ohkuma M."/>
            <person name="Sakamoto M."/>
            <person name="Matsutani M."/>
        </authorList>
    </citation>
    <scope>NUCLEOTIDE SEQUENCE [LARGE SCALE GENOMIC DNA]</scope>
    <source>
        <strain evidence="17 18">XA3</strain>
    </source>
</reference>
<dbReference type="PROSITE" id="PS51892">
    <property type="entry name" value="SUBTILASE"/>
    <property type="match status" value="1"/>
</dbReference>
<feature type="active site" description="Charge relay system" evidence="9 10">
    <location>
        <position position="273"/>
    </location>
</feature>
<dbReference type="InterPro" id="IPR015500">
    <property type="entry name" value="Peptidase_S8_subtilisin-rel"/>
</dbReference>
<dbReference type="PROSITE" id="PS00137">
    <property type="entry name" value="SUBTILASE_HIS"/>
    <property type="match status" value="1"/>
</dbReference>
<sequence>MSKTIKLLGSFLLLFAPVAQTQGVLAQQNQTGNKTSMEKQLRSNSNDYKSWATNEYYQAVKAQLSTRGVDVSKLNFSDLSCQSVKVIVELDDKPAVNQIDVNPGTTEAADQIDQAANNVIDGQTDIKDQVEEITGNKVKHAYGYLFNGFSITAKPNQIPKIKNLPGVKKVTVSHQYRPTDATANDLANVQKVWSNNHLKGEGMVISIIDTGIDSTHKDLRLTDPSKEKITSTKGNNMAKTLGYGKACSDKIPFAYNYADGTSETVWDTGTTMHGMHVAGIAAANGNDGNASKDAQGIAPEAQLLNMKVFSNSSNTASDDDIISAIEDSVKLGADVINLSLGSTAGDVDSKDPEQIALANAAKQGVIPVVAAGNEGMSNSANGTDVPFYQADDSDTVNAPGVSADAITVASSENSSQMKNTAKIVDSSGKDVLGKEISGQLSTVASFASVSGHGFYVAKNGKDGLPGIGNPEDFDDNAKDKIAIVTRGTTTFLEKQENAKAWGAVGIVIIDNNPNDSQLNFSWDETFPSLGVTTNDGKALVKAVNAAPQATYTISIGKQKVASLNGGKMSSFTSWGPTNDLSFKPDITAPGGQILSLANKNSYKTMSGTSMATPFIAGATAILAESLKKEGLNLSKDQLTKFAKTSLMNTAKPMLDVSSQGNLVSPRQQGSGLIQLDKAVDNRVSATTPTGDSSFALKEIGQNVDMTVTLTNRGDREVKYTFNDHGGPWTSNDQLNRKVNEMRISKASLTTDSNTVVVPAHGTKNVVVHLTLPMDFPNQKFVEGYIGFDSESSPNLVIPYLGFHGKWGQSPIIDQPSWSQDSIFGGGYFKDSDGNILGSNLPRSIRKEQNSAPDFSSDPSRILKHIKPETVAISPNNDGNQDYAYPTYYLLKNGRNPSFEIVDSNNKVIKIIDQETNIRKSFYDAKSGAFTTSTHEGLAWDGKVWDEKQGKNVKVADGNYKYRLTVNPTTPNSLIQTQDLPIKVDTVEPKLTNIQLQRDSNGLYLSVDLSDSNSGIQNMGVMNTTINGVPQNYNLYDDSGKKVSLNPLKVRLVPEQVASLTSGKNQIEVGVLDNAGNYGYTKKLMPVPGLSAQGLVTYNLQNGQRISTATPYVDAKNSMMTINGWYNRDIYINGKLGKIDPNNIFSVKVPIPSDGIFRFSTDPNGKNIIRTVKTVIAMKTRPIYINDSGKTVNTDKSSYEVKGTVDPGITKVTIKGGKKDVIINANDLFFDRSFVRKLDLHYGVNKLTITTTDIDGNVSEPVTITVNSSYDDDPSDQVTFNDEDLEKVGDTKVITTKTKGFNTENGMYTISGKLKRPVGALKIAGEAVKYDPKNLTFKKTIQLPTNGYKSIWVYVVDKNGKTLVDGSIRFKVDTNLPTISFNDSKNWRQDEQGNYQVTTLRNPYVISGTANDNYSGFKVFANNSVVSVTPAFGLYNQSTGFPVNFSVSANLKPGLNRYQISVIDSSGNIVSHNLNITYQGLK</sequence>
<keyword evidence="5 12" id="KW-0732">Signal</keyword>
<dbReference type="InterPro" id="IPR013783">
    <property type="entry name" value="Ig-like_fold"/>
</dbReference>
<dbReference type="Gene3D" id="3.50.30.30">
    <property type="match status" value="1"/>
</dbReference>
<dbReference type="Gene3D" id="3.40.50.200">
    <property type="entry name" value="Peptidase S8/S53 domain"/>
    <property type="match status" value="1"/>
</dbReference>
<gene>
    <name evidence="17" type="ORF">XA3_17410</name>
</gene>
<dbReference type="KEGG" id="xap:XA3_17410"/>
<dbReference type="RefSeq" id="WP_317635103.1">
    <property type="nucleotide sequence ID" value="NZ_AP026802.1"/>
</dbReference>
<evidence type="ECO:0000259" key="14">
    <source>
        <dbReference type="Pfam" id="PF02225"/>
    </source>
</evidence>
<dbReference type="InterPro" id="IPR050131">
    <property type="entry name" value="Peptidase_S8_subtilisin-like"/>
</dbReference>
<dbReference type="PROSITE" id="PS00136">
    <property type="entry name" value="SUBTILASE_ASP"/>
    <property type="match status" value="1"/>
</dbReference>
<dbReference type="Proteomes" id="UP001321861">
    <property type="component" value="Chromosome"/>
</dbReference>
<dbReference type="PANTHER" id="PTHR43806:SF11">
    <property type="entry name" value="CEREVISIN-RELATED"/>
    <property type="match status" value="1"/>
</dbReference>
<dbReference type="Gene3D" id="2.60.40.1710">
    <property type="entry name" value="Subtilisin-like superfamily"/>
    <property type="match status" value="1"/>
</dbReference>
<keyword evidence="4 10" id="KW-0645">Protease</keyword>
<feature type="domain" description="Peptidase S8/S53" evidence="13">
    <location>
        <begin position="200"/>
        <end position="671"/>
    </location>
</feature>
<dbReference type="InterPro" id="IPR036852">
    <property type="entry name" value="Peptidase_S8/S53_dom_sf"/>
</dbReference>
<dbReference type="InterPro" id="IPR046450">
    <property type="entry name" value="PA_dom_sf"/>
</dbReference>
<dbReference type="PROSITE" id="PS00138">
    <property type="entry name" value="SUBTILASE_SER"/>
    <property type="match status" value="1"/>
</dbReference>
<feature type="active site" description="Charge relay system" evidence="9 10">
    <location>
        <position position="609"/>
    </location>
</feature>
<dbReference type="EMBL" id="AP026802">
    <property type="protein sequence ID" value="BDR59300.1"/>
    <property type="molecule type" value="Genomic_DNA"/>
</dbReference>
<dbReference type="Pfam" id="PF02225">
    <property type="entry name" value="PA"/>
    <property type="match status" value="1"/>
</dbReference>
<feature type="domain" description="C5a peptidase/Subtilisin-like protease SBT2-like Fn3-like" evidence="16">
    <location>
        <begin position="695"/>
        <end position="800"/>
    </location>
</feature>
<evidence type="ECO:0000256" key="3">
    <source>
        <dbReference type="ARBA" id="ARBA00022525"/>
    </source>
</evidence>
<keyword evidence="6" id="KW-0677">Repeat</keyword>
<dbReference type="Gene3D" id="2.60.40.10">
    <property type="entry name" value="Immunoglobulins"/>
    <property type="match status" value="2"/>
</dbReference>
<organism evidence="17 18">
    <name type="scientific">Xylocopilactobacillus apicola</name>
    <dbReference type="NCBI Taxonomy" id="2932184"/>
    <lineage>
        <taxon>Bacteria</taxon>
        <taxon>Bacillati</taxon>
        <taxon>Bacillota</taxon>
        <taxon>Bacilli</taxon>
        <taxon>Lactobacillales</taxon>
        <taxon>Lactobacillaceae</taxon>
        <taxon>Xylocopilactobacillus</taxon>
    </lineage>
</organism>
<evidence type="ECO:0000256" key="11">
    <source>
        <dbReference type="RuleBase" id="RU003355"/>
    </source>
</evidence>
<protein>
    <submittedName>
        <fullName evidence="17">Peptidase S8</fullName>
    </submittedName>
</protein>
<dbReference type="InterPro" id="IPR000209">
    <property type="entry name" value="Peptidase_S8/S53_dom"/>
</dbReference>
<name>A0AAU9DA91_9LACO</name>
<keyword evidence="7 10" id="KW-0378">Hydrolase</keyword>
<dbReference type="InterPro" id="IPR023828">
    <property type="entry name" value="Peptidase_S8_Ser-AS"/>
</dbReference>
<evidence type="ECO:0000259" key="13">
    <source>
        <dbReference type="Pfam" id="PF00082"/>
    </source>
</evidence>
<evidence type="ECO:0000256" key="6">
    <source>
        <dbReference type="ARBA" id="ARBA00022737"/>
    </source>
</evidence>
<evidence type="ECO:0000256" key="1">
    <source>
        <dbReference type="ARBA" id="ARBA00011073"/>
    </source>
</evidence>
<feature type="domain" description="PA" evidence="14">
    <location>
        <begin position="469"/>
        <end position="539"/>
    </location>
</feature>
<keyword evidence="8 10" id="KW-0720">Serine protease</keyword>
<dbReference type="InterPro" id="IPR010435">
    <property type="entry name" value="C5a/SBT2-like_Fn3"/>
</dbReference>
<dbReference type="Pfam" id="PF05922">
    <property type="entry name" value="Inhibitor_I9"/>
    <property type="match status" value="1"/>
</dbReference>
<keyword evidence="3" id="KW-0964">Secreted</keyword>
<dbReference type="Pfam" id="PF06280">
    <property type="entry name" value="fn3_5"/>
    <property type="match status" value="1"/>
</dbReference>
<keyword evidence="2" id="KW-0134">Cell wall</keyword>
<feature type="chain" id="PRO_5043661556" evidence="12">
    <location>
        <begin position="22"/>
        <end position="1481"/>
    </location>
</feature>
<dbReference type="GO" id="GO:0004252">
    <property type="term" value="F:serine-type endopeptidase activity"/>
    <property type="evidence" value="ECO:0007669"/>
    <property type="project" value="UniProtKB-UniRule"/>
</dbReference>
<dbReference type="InterPro" id="IPR034216">
    <property type="entry name" value="C5a_Peptidase"/>
</dbReference>
<comment type="similarity">
    <text evidence="1 10 11">Belongs to the peptidase S8 family.</text>
</comment>
<evidence type="ECO:0000313" key="18">
    <source>
        <dbReference type="Proteomes" id="UP001321861"/>
    </source>
</evidence>
<dbReference type="GO" id="GO:0016020">
    <property type="term" value="C:membrane"/>
    <property type="evidence" value="ECO:0007669"/>
    <property type="project" value="InterPro"/>
</dbReference>
<evidence type="ECO:0000256" key="7">
    <source>
        <dbReference type="ARBA" id="ARBA00022801"/>
    </source>
</evidence>
<evidence type="ECO:0000256" key="8">
    <source>
        <dbReference type="ARBA" id="ARBA00022825"/>
    </source>
</evidence>
<dbReference type="InterPro" id="IPR023827">
    <property type="entry name" value="Peptidase_S8_Asp-AS"/>
</dbReference>
<keyword evidence="18" id="KW-1185">Reference proteome</keyword>
<evidence type="ECO:0000256" key="9">
    <source>
        <dbReference type="PIRSR" id="PIRSR615500-1"/>
    </source>
</evidence>
<dbReference type="SUPFAM" id="SSF52025">
    <property type="entry name" value="PA domain"/>
    <property type="match status" value="1"/>
</dbReference>
<dbReference type="PRINTS" id="PR00723">
    <property type="entry name" value="SUBTILISIN"/>
</dbReference>
<feature type="active site" description="Charge relay system" evidence="9 10">
    <location>
        <position position="209"/>
    </location>
</feature>
<dbReference type="Pfam" id="PF00082">
    <property type="entry name" value="Peptidase_S8"/>
    <property type="match status" value="1"/>
</dbReference>
<dbReference type="CDD" id="cd07475">
    <property type="entry name" value="Peptidases_S8_C5a_Peptidase"/>
    <property type="match status" value="1"/>
</dbReference>
<dbReference type="InterPro" id="IPR010259">
    <property type="entry name" value="S8pro/Inhibitor_I9"/>
</dbReference>
<proteinExistence type="inferred from homology"/>
<evidence type="ECO:0000256" key="12">
    <source>
        <dbReference type="SAM" id="SignalP"/>
    </source>
</evidence>
<dbReference type="InterPro" id="IPR003137">
    <property type="entry name" value="PA_domain"/>
</dbReference>
<accession>A0AAU9DA91</accession>